<reference evidence="1" key="1">
    <citation type="submission" date="2019-04" db="EMBL/GenBank/DDBJ databases">
        <title>Microbes associate with the intestines of laboratory mice.</title>
        <authorList>
            <person name="Navarre W."/>
            <person name="Wong E."/>
            <person name="Huang K."/>
            <person name="Tropini C."/>
            <person name="Ng K."/>
            <person name="Yu B."/>
        </authorList>
    </citation>
    <scope>NUCLEOTIDE SEQUENCE</scope>
    <source>
        <strain evidence="1">NM73_A23</strain>
    </source>
</reference>
<dbReference type="EMBL" id="SRZC01000002">
    <property type="protein sequence ID" value="TGX83893.1"/>
    <property type="molecule type" value="Genomic_DNA"/>
</dbReference>
<organism evidence="1 2">
    <name type="scientific">Palleniella muris</name>
    <dbReference type="NCBI Taxonomy" id="3038145"/>
    <lineage>
        <taxon>Bacteria</taxon>
        <taxon>Pseudomonadati</taxon>
        <taxon>Bacteroidota</taxon>
        <taxon>Bacteroidia</taxon>
        <taxon>Bacteroidales</taxon>
        <taxon>Prevotellaceae</taxon>
        <taxon>Palleniella</taxon>
    </lineage>
</organism>
<sequence length="449" mass="48239">MNNNRDSLDFSKEPVGRLFRKMFLPTLVGMISMVVLNITDGAFVGHGVGSDALAAVSIVAPLYLIVSGLGLMFGIGGSVVASIHLAKGNIKAANINLTQSVLASVIVGVVLGAFVFTFQKETCLFFGCSEALLPLACSYIKWVALLTPFNMFGMTGMFMVRLDGNPKFAMGVNCFIATLNIVLDYLLIFPLQMGLEGAAIATMSAFATGSIPLLWFLLKKTKTVHFRRLKTSRTSMELTARNLGYQMKIGASGLLGELALASTIIVGNYVFIHYLGEDGVAAFSVGCYCLPIVFMVGNAIVQSVQPIISFAHGMNDSERLAGARRIAFGTAVATGIVGMLFMWIGASLIAMTFMEPGCHAYELCRDGLPYYSPAFLFIAINVVMTGYLQSIEEARKAMVFTVLRGFVFCIPCFILLPMAVGSNGAWLALPLAEAMTTAVILMTAKRKAE</sequence>
<name>A0AC61QTV4_9BACT</name>
<dbReference type="Proteomes" id="UP000308886">
    <property type="component" value="Unassembled WGS sequence"/>
</dbReference>
<protein>
    <submittedName>
        <fullName evidence="1">MATE family efflux transporter</fullName>
    </submittedName>
</protein>
<gene>
    <name evidence="1" type="ORF">E5358_01585</name>
</gene>
<evidence type="ECO:0000313" key="1">
    <source>
        <dbReference type="EMBL" id="TGX83893.1"/>
    </source>
</evidence>
<proteinExistence type="predicted"/>
<accession>A0AC61QTV4</accession>
<comment type="caution">
    <text evidence="1">The sequence shown here is derived from an EMBL/GenBank/DDBJ whole genome shotgun (WGS) entry which is preliminary data.</text>
</comment>
<keyword evidence="2" id="KW-1185">Reference proteome</keyword>
<evidence type="ECO:0000313" key="2">
    <source>
        <dbReference type="Proteomes" id="UP000308886"/>
    </source>
</evidence>